<organism evidence="2 3">
    <name type="scientific">Campylobacter canadensis</name>
    <dbReference type="NCBI Taxonomy" id="449520"/>
    <lineage>
        <taxon>Bacteria</taxon>
        <taxon>Pseudomonadati</taxon>
        <taxon>Campylobacterota</taxon>
        <taxon>Epsilonproteobacteria</taxon>
        <taxon>Campylobacterales</taxon>
        <taxon>Campylobacteraceae</taxon>
        <taxon>Campylobacter</taxon>
    </lineage>
</organism>
<feature type="domain" description="CheW-like" evidence="1">
    <location>
        <begin position="28"/>
        <end position="166"/>
    </location>
</feature>
<sequence>MEKLNQVLNRQQEQVRSNNAAEVKDDAIRQLVGFMIDEEEYAIPILSIQEIIKPIEYTRVPSVPDYVLGVFNMRGNVIPLIDLAKRFGLGSSKHTAHTRYIVLKGEEGNIGFVIDKLTEAIKIKESNIDQPPETLLKEKGMIDGIGKQENSILTILKVEALMKRDF</sequence>
<dbReference type="InterPro" id="IPR036061">
    <property type="entry name" value="CheW-like_dom_sf"/>
</dbReference>
<name>A0ABS7WR45_9BACT</name>
<protein>
    <submittedName>
        <fullName evidence="2">Purine-binding chemotaxis protein CheW</fullName>
    </submittedName>
</protein>
<dbReference type="PANTHER" id="PTHR22617:SF23">
    <property type="entry name" value="CHEMOTAXIS PROTEIN CHEW"/>
    <property type="match status" value="1"/>
</dbReference>
<evidence type="ECO:0000313" key="3">
    <source>
        <dbReference type="Proteomes" id="UP000786183"/>
    </source>
</evidence>
<accession>A0ABS7WR45</accession>
<proteinExistence type="predicted"/>
<dbReference type="PROSITE" id="PS50851">
    <property type="entry name" value="CHEW"/>
    <property type="match status" value="1"/>
</dbReference>
<dbReference type="InterPro" id="IPR039315">
    <property type="entry name" value="CheW"/>
</dbReference>
<comment type="caution">
    <text evidence="2">The sequence shown here is derived from an EMBL/GenBank/DDBJ whole genome shotgun (WGS) entry which is preliminary data.</text>
</comment>
<dbReference type="Pfam" id="PF01584">
    <property type="entry name" value="CheW"/>
    <property type="match status" value="1"/>
</dbReference>
<evidence type="ECO:0000259" key="1">
    <source>
        <dbReference type="PROSITE" id="PS50851"/>
    </source>
</evidence>
<dbReference type="Proteomes" id="UP000786183">
    <property type="component" value="Unassembled WGS sequence"/>
</dbReference>
<evidence type="ECO:0000313" key="2">
    <source>
        <dbReference type="EMBL" id="MBZ7987209.1"/>
    </source>
</evidence>
<dbReference type="SUPFAM" id="SSF50341">
    <property type="entry name" value="CheW-like"/>
    <property type="match status" value="1"/>
</dbReference>
<gene>
    <name evidence="2" type="ORF">AVCANL283_03660</name>
</gene>
<dbReference type="PANTHER" id="PTHR22617">
    <property type="entry name" value="CHEMOTAXIS SENSOR HISTIDINE KINASE-RELATED"/>
    <property type="match status" value="1"/>
</dbReference>
<dbReference type="EMBL" id="JACGBB010000005">
    <property type="protein sequence ID" value="MBZ7987209.1"/>
    <property type="molecule type" value="Genomic_DNA"/>
</dbReference>
<dbReference type="Gene3D" id="2.30.30.40">
    <property type="entry name" value="SH3 Domains"/>
    <property type="match status" value="1"/>
</dbReference>
<dbReference type="InterPro" id="IPR002545">
    <property type="entry name" value="CheW-lke_dom"/>
</dbReference>
<dbReference type="RefSeq" id="WP_172229901.1">
    <property type="nucleotide sequence ID" value="NZ_CP035946.1"/>
</dbReference>
<dbReference type="CDD" id="cd00732">
    <property type="entry name" value="CheW"/>
    <property type="match status" value="1"/>
</dbReference>
<dbReference type="SMART" id="SM00260">
    <property type="entry name" value="CheW"/>
    <property type="match status" value="1"/>
</dbReference>
<dbReference type="Gene3D" id="2.40.50.180">
    <property type="entry name" value="CheA-289, Domain 4"/>
    <property type="match status" value="1"/>
</dbReference>
<keyword evidence="3" id="KW-1185">Reference proteome</keyword>
<reference evidence="2 3" key="1">
    <citation type="submission" date="2020-07" db="EMBL/GenBank/DDBJ databases">
        <title>Transfer of Campylobacter canadensis to the novel genus Avispirillum gen. nov., that also includes two novel species recovered from migratory waterfowl: Avispirillum anseris sp. nov. and Avispirillum brantae sp. nov.</title>
        <authorList>
            <person name="Miller W.G."/>
            <person name="Chapman M.H."/>
            <person name="Yee E."/>
            <person name="Inglis G.D."/>
        </authorList>
    </citation>
    <scope>NUCLEOTIDE SEQUENCE [LARGE SCALE GENOMIC DNA]</scope>
    <source>
        <strain evidence="2 3">L283</strain>
    </source>
</reference>